<dbReference type="GO" id="GO:0003677">
    <property type="term" value="F:DNA binding"/>
    <property type="evidence" value="ECO:0007669"/>
    <property type="project" value="UniProtKB-UniRule"/>
</dbReference>
<evidence type="ECO:0000256" key="3">
    <source>
        <dbReference type="ARBA" id="ARBA00022679"/>
    </source>
</evidence>
<evidence type="ECO:0000259" key="7">
    <source>
        <dbReference type="PROSITE" id="PS52018"/>
    </source>
</evidence>
<dbReference type="InterPro" id="IPR029494">
    <property type="entry name" value="DarT"/>
</dbReference>
<name>A0A7C9VA95_9HYPH</name>
<dbReference type="GO" id="GO:0016779">
    <property type="term" value="F:nucleotidyltransferase activity"/>
    <property type="evidence" value="ECO:0007669"/>
    <property type="project" value="UniProtKB-UniRule"/>
</dbReference>
<feature type="binding site" evidence="6">
    <location>
        <begin position="36"/>
        <end position="38"/>
    </location>
    <ligand>
        <name>NAD(+)</name>
        <dbReference type="ChEBI" id="CHEBI:57540"/>
    </ligand>
</feature>
<proteinExistence type="inferred from homology"/>
<sequence>MTLSAAFVDEHITKWEAALTRPAYPFRSKWPSRLFHHAPLENAVRIIIDGNLRSRNDPANQRERDVAAAGVIDARQHAHDSVRLYFRPRNPTQWHIEGIRKSGECQYGEASHAPVLIMLVFEARRVLSLPDVKFCDRNMQLGAAEPHDTEEHFSAIPFDKVYHMGGTGGDASIVQHRCAEVLVPSPLLLDGSLQWIYCRTSAEKATLLHHLGVYGAQWAPRILVSDDLLVFERNYVFVEDVSLSRRGVSFRLNPRRDLQTVDVRISAIDKDGNQAIQFRNNSMSATPPRPSTGWIYESELADGQYLVDVFLEGHLAFRSFLSVGTGLF</sequence>
<evidence type="ECO:0000256" key="6">
    <source>
        <dbReference type="PROSITE-ProRule" id="PRU01362"/>
    </source>
</evidence>
<evidence type="ECO:0000256" key="4">
    <source>
        <dbReference type="ARBA" id="ARBA00022695"/>
    </source>
</evidence>
<dbReference type="PROSITE" id="PS52018">
    <property type="entry name" value="DART"/>
    <property type="match status" value="1"/>
</dbReference>
<dbReference type="RefSeq" id="WP_165121240.1">
    <property type="nucleotide sequence ID" value="NZ_JAAKZG010000020.1"/>
</dbReference>
<evidence type="ECO:0000256" key="5">
    <source>
        <dbReference type="ARBA" id="ARBA00023125"/>
    </source>
</evidence>
<dbReference type="GO" id="GO:0016757">
    <property type="term" value="F:glycosyltransferase activity"/>
    <property type="evidence" value="ECO:0007669"/>
    <property type="project" value="UniProtKB-UniRule"/>
</dbReference>
<gene>
    <name evidence="8" type="ORF">G6N74_27790</name>
</gene>
<keyword evidence="1 6" id="KW-1277">Toxin-antitoxin system</keyword>
<dbReference type="Pfam" id="PF14487">
    <property type="entry name" value="DarT"/>
    <property type="match status" value="1"/>
</dbReference>
<feature type="active site" description="Proton acceptor" evidence="6">
    <location>
        <position position="75"/>
    </location>
</feature>
<feature type="active site" evidence="6">
    <location>
        <position position="180"/>
    </location>
</feature>
<dbReference type="EMBL" id="JAAKZG010000020">
    <property type="protein sequence ID" value="NGN44865.1"/>
    <property type="molecule type" value="Genomic_DNA"/>
</dbReference>
<dbReference type="Proteomes" id="UP000481252">
    <property type="component" value="Unassembled WGS sequence"/>
</dbReference>
<comment type="catalytic activity">
    <reaction evidence="6">
        <text>a thymidine in DNA + NAD(+) = an N-(ADP-alpha-D-ribosyl)-thymidine in DNA + nicotinamide + H(+)</text>
        <dbReference type="Rhea" id="RHEA:71651"/>
        <dbReference type="Rhea" id="RHEA-COMP:13556"/>
        <dbReference type="Rhea" id="RHEA-COMP:18051"/>
        <dbReference type="ChEBI" id="CHEBI:15378"/>
        <dbReference type="ChEBI" id="CHEBI:17154"/>
        <dbReference type="ChEBI" id="CHEBI:57540"/>
        <dbReference type="ChEBI" id="CHEBI:137386"/>
        <dbReference type="ChEBI" id="CHEBI:191199"/>
    </reaction>
</comment>
<keyword evidence="9" id="KW-1185">Reference proteome</keyword>
<comment type="caution">
    <text evidence="6">Lacks conserved residue(s) required for the propagation of feature annotation.</text>
</comment>
<evidence type="ECO:0000313" key="9">
    <source>
        <dbReference type="Proteomes" id="UP000481252"/>
    </source>
</evidence>
<evidence type="ECO:0000313" key="8">
    <source>
        <dbReference type="EMBL" id="NGN44865.1"/>
    </source>
</evidence>
<feature type="domain" description="DarT" evidence="7">
    <location>
        <begin position="32"/>
        <end position="230"/>
    </location>
</feature>
<keyword evidence="3 6" id="KW-0808">Transferase</keyword>
<feature type="binding site" evidence="6">
    <location>
        <position position="75"/>
    </location>
    <ligand>
        <name>NAD(+)</name>
        <dbReference type="ChEBI" id="CHEBI:57540"/>
    </ligand>
</feature>
<organism evidence="8 9">
    <name type="scientific">Mesorhizobium zhangyense</name>
    <dbReference type="NCBI Taxonomy" id="1776730"/>
    <lineage>
        <taxon>Bacteria</taxon>
        <taxon>Pseudomonadati</taxon>
        <taxon>Pseudomonadota</taxon>
        <taxon>Alphaproteobacteria</taxon>
        <taxon>Hyphomicrobiales</taxon>
        <taxon>Phyllobacteriaceae</taxon>
        <taxon>Mesorhizobium</taxon>
    </lineage>
</organism>
<comment type="caution">
    <text evidence="8">The sequence shown here is derived from an EMBL/GenBank/DDBJ whole genome shotgun (WGS) entry which is preliminary data.</text>
</comment>
<keyword evidence="2 6" id="KW-0328">Glycosyltransferase</keyword>
<reference evidence="8 9" key="1">
    <citation type="submission" date="2020-02" db="EMBL/GenBank/DDBJ databases">
        <title>Genome sequence of the type strain CGMCC 1.15528 of Mesorhizobium zhangyense.</title>
        <authorList>
            <person name="Gao J."/>
            <person name="Sun J."/>
        </authorList>
    </citation>
    <scope>NUCLEOTIDE SEQUENCE [LARGE SCALE GENOMIC DNA]</scope>
    <source>
        <strain evidence="8 9">CGMCC 1.15528</strain>
    </source>
</reference>
<comment type="similarity">
    <text evidence="6">Belongs to the DarT ADP-ribosyltransferase family.</text>
</comment>
<evidence type="ECO:0000256" key="1">
    <source>
        <dbReference type="ARBA" id="ARBA00022649"/>
    </source>
</evidence>
<keyword evidence="4 6" id="KW-0548">Nucleotidyltransferase</keyword>
<keyword evidence="5 6" id="KW-0238">DNA-binding</keyword>
<protein>
    <submittedName>
        <fullName evidence="8">DUF4433 domain-containing protein</fullName>
    </submittedName>
</protein>
<evidence type="ECO:0000256" key="2">
    <source>
        <dbReference type="ARBA" id="ARBA00022676"/>
    </source>
</evidence>
<accession>A0A7C9VA95</accession>
<dbReference type="AlphaFoldDB" id="A0A7C9VA95"/>